<dbReference type="Proteomes" id="UP000827284">
    <property type="component" value="Unassembled WGS sequence"/>
</dbReference>
<dbReference type="InterPro" id="IPR036514">
    <property type="entry name" value="SGNH_hydro_sf"/>
</dbReference>
<proteinExistence type="predicted"/>
<dbReference type="PANTHER" id="PTHR14209">
    <property type="entry name" value="ISOAMYL ACETATE-HYDROLYZING ESTERASE 1"/>
    <property type="match status" value="1"/>
</dbReference>
<feature type="region of interest" description="Disordered" evidence="1">
    <location>
        <begin position="1"/>
        <end position="90"/>
    </location>
</feature>
<sequence length="450" mass="49247">MRRRDVISSDPGPAESDPATLDSSTSAATTGADTGRGISTAPSSSSLGASTLAEDNNSLHDNINNNNRPHDRNHNNNNNKNNIVYNGRSYEGTGRLPRDAPFTPSYVNVYTVNSAIAFVSLIVTATFFYFKIIVGLLESPQIGMSDREFATFPYMGPLDAGDPRTMLSPICPSSSSSPGMAQVGPTGEDCVLFGKIVVLADSISRFGYSHAVHGWVGYLADEWAGRADVVLRSFPGYNTHWIKSIFPDLLYQETVVGGSPVKLVVIALGTDDAALPHTRQHVSLEAYKDNLQSLVSSIRYPDSPHYSPDTQIVLVTPGPVDDEMWTSSLEAIGEPVDRTNNMTREYVQACIQVGEEVHVPVVDLWSMVMCQVEGTCVLHESDQLKDYLMDGLHPKRMGNEVLYKGIMNAVAHHYPHLHPTCWPTVFPGYVGESNPVQSDLQRHCTSHRPQ</sequence>
<feature type="transmembrane region" description="Helical" evidence="2">
    <location>
        <begin position="115"/>
        <end position="137"/>
    </location>
</feature>
<evidence type="ECO:0000256" key="1">
    <source>
        <dbReference type="SAM" id="MobiDB-lite"/>
    </source>
</evidence>
<dbReference type="OrthoDB" id="671439at2759"/>
<dbReference type="SUPFAM" id="SSF52266">
    <property type="entry name" value="SGNH hydrolase"/>
    <property type="match status" value="1"/>
</dbReference>
<comment type="caution">
    <text evidence="4">The sequence shown here is derived from an EMBL/GenBank/DDBJ whole genome shotgun (WGS) entry which is preliminary data.</text>
</comment>
<dbReference type="AlphaFoldDB" id="A0A9P3H6Q6"/>
<organism evidence="4 5">
    <name type="scientific">Entomortierella parvispora</name>
    <dbReference type="NCBI Taxonomy" id="205924"/>
    <lineage>
        <taxon>Eukaryota</taxon>
        <taxon>Fungi</taxon>
        <taxon>Fungi incertae sedis</taxon>
        <taxon>Mucoromycota</taxon>
        <taxon>Mortierellomycotina</taxon>
        <taxon>Mortierellomycetes</taxon>
        <taxon>Mortierellales</taxon>
        <taxon>Mortierellaceae</taxon>
        <taxon>Entomortierella</taxon>
    </lineage>
</organism>
<evidence type="ECO:0000259" key="3">
    <source>
        <dbReference type="Pfam" id="PF13472"/>
    </source>
</evidence>
<keyword evidence="2" id="KW-0812">Transmembrane</keyword>
<reference evidence="4" key="2">
    <citation type="journal article" date="2022" name="Microbiol. Resour. Announc.">
        <title>Whole-Genome Sequence of Entomortierella parvispora E1425, a Mucoromycotan Fungus Associated with Burkholderiaceae-Related Endosymbiotic Bacteria.</title>
        <authorList>
            <person name="Herlambang A."/>
            <person name="Guo Y."/>
            <person name="Takashima Y."/>
            <person name="Narisawa K."/>
            <person name="Ohta H."/>
            <person name="Nishizawa T."/>
        </authorList>
    </citation>
    <scope>NUCLEOTIDE SEQUENCE</scope>
    <source>
        <strain evidence="4">E1425</strain>
    </source>
</reference>
<dbReference type="PANTHER" id="PTHR14209:SF19">
    <property type="entry name" value="ISOAMYL ACETATE-HYDROLYZING ESTERASE 1 HOMOLOG"/>
    <property type="match status" value="1"/>
</dbReference>
<keyword evidence="2" id="KW-1133">Transmembrane helix</keyword>
<gene>
    <name evidence="4" type="ORF">EMPS_03406</name>
</gene>
<protein>
    <submittedName>
        <fullName evidence="4">Isoamyl acetate esterase</fullName>
    </submittedName>
</protein>
<dbReference type="Gene3D" id="3.40.50.1110">
    <property type="entry name" value="SGNH hydrolase"/>
    <property type="match status" value="1"/>
</dbReference>
<reference evidence="4" key="1">
    <citation type="submission" date="2021-11" db="EMBL/GenBank/DDBJ databases">
        <authorList>
            <person name="Herlambang A."/>
            <person name="Guo Y."/>
            <person name="Takashima Y."/>
            <person name="Nishizawa T."/>
        </authorList>
    </citation>
    <scope>NUCLEOTIDE SEQUENCE</scope>
    <source>
        <strain evidence="4">E1425</strain>
    </source>
</reference>
<dbReference type="CDD" id="cd01838">
    <property type="entry name" value="Isoamyl_acetate_hydrolase_like"/>
    <property type="match status" value="1"/>
</dbReference>
<dbReference type="Pfam" id="PF13472">
    <property type="entry name" value="Lipase_GDSL_2"/>
    <property type="match status" value="1"/>
</dbReference>
<feature type="domain" description="SGNH hydrolase-type esterase" evidence="3">
    <location>
        <begin position="201"/>
        <end position="400"/>
    </location>
</feature>
<evidence type="ECO:0000313" key="4">
    <source>
        <dbReference type="EMBL" id="GJJ71056.1"/>
    </source>
</evidence>
<feature type="compositionally biased region" description="Low complexity" evidence="1">
    <location>
        <begin position="16"/>
        <end position="53"/>
    </location>
</feature>
<dbReference type="InterPro" id="IPR013830">
    <property type="entry name" value="SGNH_hydro"/>
</dbReference>
<evidence type="ECO:0000313" key="5">
    <source>
        <dbReference type="Proteomes" id="UP000827284"/>
    </source>
</evidence>
<evidence type="ECO:0000256" key="2">
    <source>
        <dbReference type="SAM" id="Phobius"/>
    </source>
</evidence>
<dbReference type="EMBL" id="BQFW01000004">
    <property type="protein sequence ID" value="GJJ71056.1"/>
    <property type="molecule type" value="Genomic_DNA"/>
</dbReference>
<accession>A0A9P3H6Q6</accession>
<name>A0A9P3H6Q6_9FUNG</name>
<keyword evidence="5" id="KW-1185">Reference proteome</keyword>
<dbReference type="InterPro" id="IPR045136">
    <property type="entry name" value="Iah1-like"/>
</dbReference>
<keyword evidence="2" id="KW-0472">Membrane</keyword>